<dbReference type="Gene3D" id="3.60.15.10">
    <property type="entry name" value="Ribonuclease Z/Hydroxyacylglutathione hydrolase-like"/>
    <property type="match status" value="1"/>
</dbReference>
<evidence type="ECO:0000256" key="9">
    <source>
        <dbReference type="ARBA" id="ARBA00022801"/>
    </source>
</evidence>
<evidence type="ECO:0000256" key="2">
    <source>
        <dbReference type="ARBA" id="ARBA00001947"/>
    </source>
</evidence>
<keyword evidence="8" id="KW-0255">Endonuclease</keyword>
<evidence type="ECO:0000313" key="12">
    <source>
        <dbReference type="Proteomes" id="UP000324222"/>
    </source>
</evidence>
<evidence type="ECO:0000256" key="4">
    <source>
        <dbReference type="ARBA" id="ARBA00012477"/>
    </source>
</evidence>
<keyword evidence="6" id="KW-0540">Nuclease</keyword>
<evidence type="ECO:0000256" key="6">
    <source>
        <dbReference type="ARBA" id="ARBA00022722"/>
    </source>
</evidence>
<name>A0A5B7I7A9_PORTR</name>
<dbReference type="AlphaFoldDB" id="A0A5B7I7A9"/>
<proteinExistence type="inferred from homology"/>
<keyword evidence="9" id="KW-0378">Hydrolase</keyword>
<dbReference type="InterPro" id="IPR036866">
    <property type="entry name" value="RibonucZ/Hydroxyglut_hydro"/>
</dbReference>
<dbReference type="PANTHER" id="PTHR12553">
    <property type="entry name" value="ZINC PHOSPHODIESTERASE ELAC PROTEIN 2"/>
    <property type="match status" value="1"/>
</dbReference>
<dbReference type="EC" id="3.1.26.11" evidence="4"/>
<evidence type="ECO:0000256" key="5">
    <source>
        <dbReference type="ARBA" id="ARBA00022694"/>
    </source>
</evidence>
<dbReference type="OrthoDB" id="6372711at2759"/>
<dbReference type="GO" id="GO:0046872">
    <property type="term" value="F:metal ion binding"/>
    <property type="evidence" value="ECO:0007669"/>
    <property type="project" value="UniProtKB-KW"/>
</dbReference>
<keyword evidence="10" id="KW-0862">Zinc</keyword>
<organism evidence="11 12">
    <name type="scientific">Portunus trituberculatus</name>
    <name type="common">Swimming crab</name>
    <name type="synonym">Neptunus trituberculatus</name>
    <dbReference type="NCBI Taxonomy" id="210409"/>
    <lineage>
        <taxon>Eukaryota</taxon>
        <taxon>Metazoa</taxon>
        <taxon>Ecdysozoa</taxon>
        <taxon>Arthropoda</taxon>
        <taxon>Crustacea</taxon>
        <taxon>Multicrustacea</taxon>
        <taxon>Malacostraca</taxon>
        <taxon>Eumalacostraca</taxon>
        <taxon>Eucarida</taxon>
        <taxon>Decapoda</taxon>
        <taxon>Pleocyemata</taxon>
        <taxon>Brachyura</taxon>
        <taxon>Eubrachyura</taxon>
        <taxon>Portunoidea</taxon>
        <taxon>Portunidae</taxon>
        <taxon>Portuninae</taxon>
        <taxon>Portunus</taxon>
    </lineage>
</organism>
<dbReference type="PANTHER" id="PTHR12553:SF49">
    <property type="entry name" value="ZINC PHOSPHODIESTERASE ELAC PROTEIN 2"/>
    <property type="match status" value="1"/>
</dbReference>
<dbReference type="GO" id="GO:0042781">
    <property type="term" value="F:3'-tRNA processing endoribonuclease activity"/>
    <property type="evidence" value="ECO:0007669"/>
    <property type="project" value="UniProtKB-EC"/>
</dbReference>
<keyword evidence="5" id="KW-0819">tRNA processing</keyword>
<dbReference type="GO" id="GO:1990180">
    <property type="term" value="P:mitochondrial tRNA 3'-end processing"/>
    <property type="evidence" value="ECO:0007669"/>
    <property type="project" value="TreeGrafter"/>
</dbReference>
<dbReference type="EMBL" id="VSRR010044117">
    <property type="protein sequence ID" value="MPC76748.1"/>
    <property type="molecule type" value="Genomic_DNA"/>
</dbReference>
<evidence type="ECO:0000256" key="8">
    <source>
        <dbReference type="ARBA" id="ARBA00022759"/>
    </source>
</evidence>
<dbReference type="InterPro" id="IPR047151">
    <property type="entry name" value="RNZ2-like"/>
</dbReference>
<accession>A0A5B7I7A9</accession>
<evidence type="ECO:0000256" key="10">
    <source>
        <dbReference type="ARBA" id="ARBA00022833"/>
    </source>
</evidence>
<evidence type="ECO:0000313" key="11">
    <source>
        <dbReference type="EMBL" id="MPC76748.1"/>
    </source>
</evidence>
<evidence type="ECO:0000256" key="7">
    <source>
        <dbReference type="ARBA" id="ARBA00022723"/>
    </source>
</evidence>
<keyword evidence="7" id="KW-0479">Metal-binding</keyword>
<evidence type="ECO:0000256" key="1">
    <source>
        <dbReference type="ARBA" id="ARBA00000402"/>
    </source>
</evidence>
<dbReference type="Proteomes" id="UP000324222">
    <property type="component" value="Unassembled WGS sequence"/>
</dbReference>
<gene>
    <name evidence="11" type="primary">JhI-1_1</name>
    <name evidence="11" type="ORF">E2C01_071176</name>
</gene>
<dbReference type="SUPFAM" id="SSF56281">
    <property type="entry name" value="Metallo-hydrolase/oxidoreductase"/>
    <property type="match status" value="1"/>
</dbReference>
<comment type="caution">
    <text evidence="11">The sequence shown here is derived from an EMBL/GenBank/DDBJ whole genome shotgun (WGS) entry which is preliminary data.</text>
</comment>
<reference evidence="11 12" key="1">
    <citation type="submission" date="2019-05" db="EMBL/GenBank/DDBJ databases">
        <title>Another draft genome of Portunus trituberculatus and its Hox gene families provides insights of decapod evolution.</title>
        <authorList>
            <person name="Jeong J.-H."/>
            <person name="Song I."/>
            <person name="Kim S."/>
            <person name="Choi T."/>
            <person name="Kim D."/>
            <person name="Ryu S."/>
            <person name="Kim W."/>
        </authorList>
    </citation>
    <scope>NUCLEOTIDE SEQUENCE [LARGE SCALE GENOMIC DNA]</scope>
    <source>
        <tissue evidence="11">Muscle</tissue>
    </source>
</reference>
<evidence type="ECO:0000256" key="3">
    <source>
        <dbReference type="ARBA" id="ARBA00007823"/>
    </source>
</evidence>
<comment type="cofactor">
    <cofactor evidence="2">
        <name>Zn(2+)</name>
        <dbReference type="ChEBI" id="CHEBI:29105"/>
    </cofactor>
</comment>
<sequence>MAYLKSYNENFEPILEDFTIIWNQNLLYNDFTLGKEDYKKLCSQLDMKDISMTYVIHCPNSFGVAWSHVNGWKIVYSGDTMPCKGLVDIGKDCDILIHEATMEDELEEDARIKTHCTTSQAIQVLLSFHI</sequence>
<protein>
    <recommendedName>
        <fullName evidence="4">ribonuclease Z</fullName>
        <ecNumber evidence="4">3.1.26.11</ecNumber>
    </recommendedName>
</protein>
<comment type="similarity">
    <text evidence="3">Belongs to the RNase Z family.</text>
</comment>
<comment type="catalytic activity">
    <reaction evidence="1">
        <text>Endonucleolytic cleavage of RNA, removing extra 3' nucleotides from tRNA precursor, generating 3' termini of tRNAs. A 3'-hydroxy group is left at the tRNA terminus and a 5'-phosphoryl group is left at the trailer molecule.</text>
        <dbReference type="EC" id="3.1.26.11"/>
    </reaction>
</comment>
<dbReference type="GO" id="GO:0005739">
    <property type="term" value="C:mitochondrion"/>
    <property type="evidence" value="ECO:0007669"/>
    <property type="project" value="TreeGrafter"/>
</dbReference>
<keyword evidence="12" id="KW-1185">Reference proteome</keyword>